<evidence type="ECO:0000313" key="5">
    <source>
        <dbReference type="Proteomes" id="UP000002212"/>
    </source>
</evidence>
<dbReference type="PANTHER" id="PTHR33744:SF1">
    <property type="entry name" value="DNA-BINDING TRANSCRIPTIONAL ACTIVATOR ADER"/>
    <property type="match status" value="1"/>
</dbReference>
<dbReference type="OrthoDB" id="3663486at2"/>
<dbReference type="Gene3D" id="1.10.10.2840">
    <property type="entry name" value="PucR C-terminal helix-turn-helix domain"/>
    <property type="match status" value="1"/>
</dbReference>
<dbReference type="InterPro" id="IPR041522">
    <property type="entry name" value="CdaR_GGDEF"/>
</dbReference>
<protein>
    <submittedName>
        <fullName evidence="4">Putative CdaR family transcriptional regulator</fullName>
    </submittedName>
</protein>
<dbReference type="InterPro" id="IPR051448">
    <property type="entry name" value="CdaR-like_regulators"/>
</dbReference>
<dbReference type="KEGG" id="rop:ROP_01020"/>
<dbReference type="InterPro" id="IPR025736">
    <property type="entry name" value="PucR_C-HTH_dom"/>
</dbReference>
<dbReference type="Proteomes" id="UP000002212">
    <property type="component" value="Chromosome"/>
</dbReference>
<dbReference type="Pfam" id="PF13556">
    <property type="entry name" value="HTH_30"/>
    <property type="match status" value="1"/>
</dbReference>
<dbReference type="RefSeq" id="WP_012687358.1">
    <property type="nucleotide sequence ID" value="NC_012522.1"/>
</dbReference>
<reference evidence="4 5" key="1">
    <citation type="submission" date="2009-03" db="EMBL/GenBank/DDBJ databases">
        <title>Comparison of the complete genome sequences of Rhodococcus erythropolis PR4 and Rhodococcus opacus B4.</title>
        <authorList>
            <person name="Takarada H."/>
            <person name="Sekine M."/>
            <person name="Hosoyama A."/>
            <person name="Yamada R."/>
            <person name="Fujisawa T."/>
            <person name="Omata S."/>
            <person name="Shimizu A."/>
            <person name="Tsukatani N."/>
            <person name="Tanikawa S."/>
            <person name="Fujita N."/>
            <person name="Harayama S."/>
        </authorList>
    </citation>
    <scope>NUCLEOTIDE SEQUENCE [LARGE SCALE GENOMIC DNA]</scope>
    <source>
        <strain evidence="4 5">B4</strain>
    </source>
</reference>
<feature type="domain" description="CdaR GGDEF-like" evidence="3">
    <location>
        <begin position="192"/>
        <end position="299"/>
    </location>
</feature>
<dbReference type="InterPro" id="IPR042070">
    <property type="entry name" value="PucR_C-HTH_sf"/>
</dbReference>
<dbReference type="STRING" id="632772.ROP_01020"/>
<evidence type="ECO:0000313" key="4">
    <source>
        <dbReference type="EMBL" id="BAH48349.1"/>
    </source>
</evidence>
<dbReference type="HOGENOM" id="CLU_051160_0_0_11"/>
<evidence type="ECO:0000259" key="2">
    <source>
        <dbReference type="Pfam" id="PF13556"/>
    </source>
</evidence>
<sequence length="409" mass="44841">MTEALWPTPSESVRTLIRDIAESLIPRYHEVVDELVAASLADPRYHEIAADPVLAEADARLSVANLKHWLTSNIADPGRRVPTHASQEIKIYARDVVLRELTTDDVASWRATHRVTWHWWLNECFAATDDTDVLHELVEVSANSLTAFVDDSIAALADYIQAVREELAGGPQLQRYATVELLLHGSNIEPSRAEAQLGYALTGSHVGAIIWADSEEDVGGLEPAAEQIMRACGAVSRLTVVAGTAALWLWMPSRLVPEVSDVADRIKHIKGIRVAFGRMSASVAGFRRTHMDAAAAQRLLARLNSRLSIVRYEDVQLVDLMSADPALAAQYVLDVLGEFADADPVLHQTVLTCVQAGFNRSSAAERLYTHRNTIDRRLARIDELLPKPLASDPAGVVAALTLLNIRTGH</sequence>
<gene>
    <name evidence="4" type="ordered locus">ROP_01020</name>
</gene>
<evidence type="ECO:0000259" key="3">
    <source>
        <dbReference type="Pfam" id="PF17853"/>
    </source>
</evidence>
<feature type="domain" description="PucR C-terminal helix-turn-helix" evidence="2">
    <location>
        <begin position="346"/>
        <end position="391"/>
    </location>
</feature>
<dbReference type="EMBL" id="AP011115">
    <property type="protein sequence ID" value="BAH48349.1"/>
    <property type="molecule type" value="Genomic_DNA"/>
</dbReference>
<organism evidence="4 5">
    <name type="scientific">Rhodococcus opacus (strain B4)</name>
    <dbReference type="NCBI Taxonomy" id="632772"/>
    <lineage>
        <taxon>Bacteria</taxon>
        <taxon>Bacillati</taxon>
        <taxon>Actinomycetota</taxon>
        <taxon>Actinomycetes</taxon>
        <taxon>Mycobacteriales</taxon>
        <taxon>Nocardiaceae</taxon>
        <taxon>Rhodococcus</taxon>
    </lineage>
</organism>
<proteinExistence type="inferred from homology"/>
<evidence type="ECO:0000256" key="1">
    <source>
        <dbReference type="ARBA" id="ARBA00006754"/>
    </source>
</evidence>
<dbReference type="PANTHER" id="PTHR33744">
    <property type="entry name" value="CARBOHYDRATE DIACID REGULATOR"/>
    <property type="match status" value="1"/>
</dbReference>
<dbReference type="PATRIC" id="fig|632772.20.peg.122"/>
<comment type="similarity">
    <text evidence="1">Belongs to the CdaR family.</text>
</comment>
<name>C1ASA0_RHOOB</name>
<accession>C1ASA0</accession>
<dbReference type="AlphaFoldDB" id="C1ASA0"/>
<dbReference type="Pfam" id="PF17853">
    <property type="entry name" value="GGDEF_2"/>
    <property type="match status" value="1"/>
</dbReference>